<evidence type="ECO:0000313" key="1">
    <source>
        <dbReference type="EMBL" id="JAE00144.1"/>
    </source>
</evidence>
<reference evidence="1" key="1">
    <citation type="submission" date="2014-09" db="EMBL/GenBank/DDBJ databases">
        <authorList>
            <person name="Magalhaes I.L.F."/>
            <person name="Oliveira U."/>
            <person name="Santos F.R."/>
            <person name="Vidigal T.H.D.A."/>
            <person name="Brescovit A.D."/>
            <person name="Santos A.J."/>
        </authorList>
    </citation>
    <scope>NUCLEOTIDE SEQUENCE</scope>
    <source>
        <tissue evidence="1">Shoot tissue taken approximately 20 cm above the soil surface</tissue>
    </source>
</reference>
<accession>A0A0A9EME7</accession>
<reference evidence="1" key="2">
    <citation type="journal article" date="2015" name="Data Brief">
        <title>Shoot transcriptome of the giant reed, Arundo donax.</title>
        <authorList>
            <person name="Barrero R.A."/>
            <person name="Guerrero F.D."/>
            <person name="Moolhuijzen P."/>
            <person name="Goolsby J.A."/>
            <person name="Tidwell J."/>
            <person name="Bellgard S.E."/>
            <person name="Bellgard M.I."/>
        </authorList>
    </citation>
    <scope>NUCLEOTIDE SEQUENCE</scope>
    <source>
        <tissue evidence="1">Shoot tissue taken approximately 20 cm above the soil surface</tissue>
    </source>
</reference>
<protein>
    <submittedName>
        <fullName evidence="1">Uncharacterized protein</fullName>
    </submittedName>
</protein>
<proteinExistence type="predicted"/>
<organism evidence="1">
    <name type="scientific">Arundo donax</name>
    <name type="common">Giant reed</name>
    <name type="synonym">Donax arundinaceus</name>
    <dbReference type="NCBI Taxonomy" id="35708"/>
    <lineage>
        <taxon>Eukaryota</taxon>
        <taxon>Viridiplantae</taxon>
        <taxon>Streptophyta</taxon>
        <taxon>Embryophyta</taxon>
        <taxon>Tracheophyta</taxon>
        <taxon>Spermatophyta</taxon>
        <taxon>Magnoliopsida</taxon>
        <taxon>Liliopsida</taxon>
        <taxon>Poales</taxon>
        <taxon>Poaceae</taxon>
        <taxon>PACMAD clade</taxon>
        <taxon>Arundinoideae</taxon>
        <taxon>Arundineae</taxon>
        <taxon>Arundo</taxon>
    </lineage>
</organism>
<sequence>MNQRWHSSFTFIPSVAIL</sequence>
<name>A0A0A9EME7_ARUDO</name>
<dbReference type="EMBL" id="GBRH01197752">
    <property type="protein sequence ID" value="JAE00144.1"/>
    <property type="molecule type" value="Transcribed_RNA"/>
</dbReference>
<dbReference type="AlphaFoldDB" id="A0A0A9EME7"/>